<name>A0A7I8DUH7_9FIRM</name>
<proteinExistence type="predicted"/>
<accession>A0A7I8DUH7</accession>
<reference evidence="1 2" key="2">
    <citation type="submission" date="2020-08" db="EMBL/GenBank/DDBJ databases">
        <authorList>
            <person name="Ueki A."/>
            <person name="Tonouchi A."/>
        </authorList>
    </citation>
    <scope>NUCLEOTIDE SEQUENCE [LARGE SCALE GENOMIC DNA]</scope>
    <source>
        <strain evidence="1 2">CTTW</strain>
    </source>
</reference>
<dbReference type="EMBL" id="AP023368">
    <property type="protein sequence ID" value="BCK01005.1"/>
    <property type="molecule type" value="Genomic_DNA"/>
</dbReference>
<protein>
    <submittedName>
        <fullName evidence="1">Uncharacterized protein</fullName>
    </submittedName>
</protein>
<dbReference type="Proteomes" id="UP000515703">
    <property type="component" value="Chromosome"/>
</dbReference>
<keyword evidence="2" id="KW-1185">Reference proteome</keyword>
<dbReference type="RefSeq" id="WP_185256620.1">
    <property type="nucleotide sequence ID" value="NZ_AP023368.1"/>
</dbReference>
<evidence type="ECO:0000313" key="1">
    <source>
        <dbReference type="EMBL" id="BCK01005.1"/>
    </source>
</evidence>
<dbReference type="KEGG" id="acht:bsdcttw_40450"/>
<gene>
    <name evidence="1" type="ORF">bsdcttw_40450</name>
</gene>
<dbReference type="AlphaFoldDB" id="A0A7I8DUH7"/>
<sequence length="773" mass="89446">MAYIRERSQELTGFQESAPWQPNIDVQCDFVMVYGIDETMPERVRKFKEKGYVVHLMTGISWGEYQDYLYGEYDGKNHWDESQMDRYGKHIKHGKDVPYMSPTVAFAEYLIKKLKRAVDSGVEAIHMEEPEFWDRGGYSESFKREYLIYYREPWQPPHSSLDTRYKVSKLKAYLYARTISQIGNALKEYALTEYGRVLRFYVPTHSLLNYTQWKIMSPEGALIGLPAVDGYIAQVWTGTSRPANVYEGVVKERTFETAFLEYGIMQELVKGTGRRMWFLHDPIEDNPEYTWEDYRYNYVKTAVASLLHPAVHHYEICPWPRRVYDGVFPRKAGLAGGTIPTDNMPGAKAIPPEYATLLNSMVQMFGDMDQKEYCFDGVKEGVGILMSDSGLFQRSYPDGIITAENDVMLEKAMDEFKDKMHDGEDCRKESQIFMEKVEKDRDLYQTFIQSSTFPNFFGMAMPLLKYGLPVRPVLLDNIRRFTGYFDDYKTLILSYEYMKPESPDVNNALAAWVKSGGTLVYIGDGTDPYHEVEGWWNRTGKADGGKEGYRNASEHLFEMLGLQKKMEDGTFTVGEGRLMVWNISPAKLCLTTELADIYRLKMKELLALGGTRWIFTNQLTLRRGPYIISSIMNENREEITEEEHSFKGLFADMLTSNYAIVKEKTIGPDENTILFDFSKLEEIQWRVIGCSARIFSLEEESDGTGFTMKVKAADNIKAYIRIRIPKPVVFVSAKDEKGNEVPIEYTWDEESKTELFSYDSHNDTLFIKGYFWR</sequence>
<organism evidence="1 2">
    <name type="scientific">Anaerocolumna chitinilytica</name>
    <dbReference type="NCBI Taxonomy" id="1727145"/>
    <lineage>
        <taxon>Bacteria</taxon>
        <taxon>Bacillati</taxon>
        <taxon>Bacillota</taxon>
        <taxon>Clostridia</taxon>
        <taxon>Lachnospirales</taxon>
        <taxon>Lachnospiraceae</taxon>
        <taxon>Anaerocolumna</taxon>
    </lineage>
</organism>
<evidence type="ECO:0000313" key="2">
    <source>
        <dbReference type="Proteomes" id="UP000515703"/>
    </source>
</evidence>
<reference evidence="1 2" key="1">
    <citation type="submission" date="2020-08" db="EMBL/GenBank/DDBJ databases">
        <title>Draft genome sequencing of an Anaerocolumna strain isolated from anoxic soil subjected to BSD treatment.</title>
        <authorList>
            <person name="Uek A."/>
            <person name="Tonouchi A."/>
        </authorList>
    </citation>
    <scope>NUCLEOTIDE SEQUENCE [LARGE SCALE GENOMIC DNA]</scope>
    <source>
        <strain evidence="1 2">CTTW</strain>
    </source>
</reference>